<dbReference type="GO" id="GO:0046872">
    <property type="term" value="F:metal ion binding"/>
    <property type="evidence" value="ECO:0007669"/>
    <property type="project" value="UniProtKB-KW"/>
</dbReference>
<dbReference type="GO" id="GO:0016829">
    <property type="term" value="F:lyase activity"/>
    <property type="evidence" value="ECO:0007669"/>
    <property type="project" value="UniProtKB-KW"/>
</dbReference>
<keyword evidence="2" id="KW-0004">4Fe-4S</keyword>
<evidence type="ECO:0000259" key="9">
    <source>
        <dbReference type="Pfam" id="PF04055"/>
    </source>
</evidence>
<evidence type="ECO:0000256" key="8">
    <source>
        <dbReference type="PIRSR" id="PIRSR004869-50"/>
    </source>
</evidence>
<dbReference type="EMBL" id="JACHGJ010000005">
    <property type="protein sequence ID" value="MBB6481152.1"/>
    <property type="molecule type" value="Genomic_DNA"/>
</dbReference>
<dbReference type="InterPro" id="IPR058240">
    <property type="entry name" value="rSAM_sf"/>
</dbReference>
<dbReference type="Proteomes" id="UP000587760">
    <property type="component" value="Unassembled WGS sequence"/>
</dbReference>
<keyword evidence="6 8" id="KW-0408">Iron</keyword>
<evidence type="ECO:0000256" key="1">
    <source>
        <dbReference type="ARBA" id="ARBA00009777"/>
    </source>
</evidence>
<reference evidence="10 11" key="1">
    <citation type="submission" date="2020-08" db="EMBL/GenBank/DDBJ databases">
        <title>Genomic Encyclopedia of Type Strains, Phase IV (KMG-IV): sequencing the most valuable type-strain genomes for metagenomic binning, comparative biology and taxonomic classification.</title>
        <authorList>
            <person name="Goeker M."/>
        </authorList>
    </citation>
    <scope>NUCLEOTIDE SEQUENCE [LARGE SCALE GENOMIC DNA]</scope>
    <source>
        <strain evidence="10 11">DSM 2461</strain>
    </source>
</reference>
<feature type="domain" description="Radical SAM core" evidence="9">
    <location>
        <begin position="55"/>
        <end position="169"/>
    </location>
</feature>
<evidence type="ECO:0000256" key="4">
    <source>
        <dbReference type="ARBA" id="ARBA00022723"/>
    </source>
</evidence>
<dbReference type="GO" id="GO:0043365">
    <property type="term" value="F:[formate-C-acetyltransferase]-activating enzyme activity"/>
    <property type="evidence" value="ECO:0007669"/>
    <property type="project" value="UniProtKB-EC"/>
</dbReference>
<evidence type="ECO:0000256" key="5">
    <source>
        <dbReference type="ARBA" id="ARBA00023002"/>
    </source>
</evidence>
<protein>
    <submittedName>
        <fullName evidence="10">Putative pyruvate formate lyase activating enzyme</fullName>
        <ecNumber evidence="10">1.97.1.4</ecNumber>
    </submittedName>
</protein>
<evidence type="ECO:0000256" key="7">
    <source>
        <dbReference type="ARBA" id="ARBA00023014"/>
    </source>
</evidence>
<feature type="binding site" evidence="8">
    <location>
        <position position="67"/>
    </location>
    <ligand>
        <name>[4Fe-4S] cluster</name>
        <dbReference type="ChEBI" id="CHEBI:49883"/>
        <note>4Fe-4S-S-AdoMet</note>
    </ligand>
</feature>
<comment type="caution">
    <text evidence="10">The sequence shown here is derived from an EMBL/GenBank/DDBJ whole genome shotgun (WGS) entry which is preliminary data.</text>
</comment>
<dbReference type="InterPro" id="IPR007197">
    <property type="entry name" value="rSAM"/>
</dbReference>
<dbReference type="PIRSF" id="PIRSF004869">
    <property type="entry name" value="PflX_prd"/>
    <property type="match status" value="1"/>
</dbReference>
<evidence type="ECO:0000313" key="11">
    <source>
        <dbReference type="Proteomes" id="UP000587760"/>
    </source>
</evidence>
<proteinExistence type="inferred from homology"/>
<comment type="similarity">
    <text evidence="1">Belongs to the organic radical-activating enzymes family.</text>
</comment>
<feature type="binding site" evidence="8">
    <location>
        <position position="60"/>
    </location>
    <ligand>
        <name>[4Fe-4S] cluster</name>
        <dbReference type="ChEBI" id="CHEBI:49883"/>
        <note>4Fe-4S-S-AdoMet</note>
    </ligand>
</feature>
<dbReference type="PANTHER" id="PTHR43075:SF1">
    <property type="entry name" value="FORMATE LYASE ACTIVATING ENZYME, PUTATIVE (AFU_ORTHOLOGUE AFUA_2G15630)-RELATED"/>
    <property type="match status" value="1"/>
</dbReference>
<dbReference type="Pfam" id="PF04055">
    <property type="entry name" value="Radical_SAM"/>
    <property type="match status" value="1"/>
</dbReference>
<dbReference type="RefSeq" id="WP_184747396.1">
    <property type="nucleotide sequence ID" value="NZ_JACHGJ010000005.1"/>
</dbReference>
<organism evidence="10 11">
    <name type="scientific">Spirochaeta isovalerica</name>
    <dbReference type="NCBI Taxonomy" id="150"/>
    <lineage>
        <taxon>Bacteria</taxon>
        <taxon>Pseudomonadati</taxon>
        <taxon>Spirochaetota</taxon>
        <taxon>Spirochaetia</taxon>
        <taxon>Spirochaetales</taxon>
        <taxon>Spirochaetaceae</taxon>
        <taxon>Spirochaeta</taxon>
    </lineage>
</organism>
<dbReference type="AlphaFoldDB" id="A0A841RFM0"/>
<feature type="binding site" evidence="8">
    <location>
        <position position="64"/>
    </location>
    <ligand>
        <name>[4Fe-4S] cluster</name>
        <dbReference type="ChEBI" id="CHEBI:49883"/>
        <note>4Fe-4S-S-AdoMet</note>
    </ligand>
</feature>
<keyword evidence="4 8" id="KW-0479">Metal-binding</keyword>
<keyword evidence="11" id="KW-1185">Reference proteome</keyword>
<dbReference type="PROSITE" id="PS01087">
    <property type="entry name" value="RADICAL_ACTIVATING"/>
    <property type="match status" value="1"/>
</dbReference>
<dbReference type="PANTHER" id="PTHR43075">
    <property type="entry name" value="FORMATE LYASE ACTIVATING ENZYME, PUTATIVE (AFU_ORTHOLOGUE AFUA_2G15630)-RELATED"/>
    <property type="match status" value="1"/>
</dbReference>
<dbReference type="SFLD" id="SFLDS00029">
    <property type="entry name" value="Radical_SAM"/>
    <property type="match status" value="1"/>
</dbReference>
<gene>
    <name evidence="10" type="ORF">HNR50_002825</name>
</gene>
<dbReference type="EC" id="1.97.1.4" evidence="10"/>
<dbReference type="InterPro" id="IPR040085">
    <property type="entry name" value="MJ0674-like"/>
</dbReference>
<keyword evidence="10" id="KW-0670">Pyruvate</keyword>
<accession>A0A841RFM0</accession>
<evidence type="ECO:0000256" key="3">
    <source>
        <dbReference type="ARBA" id="ARBA00022691"/>
    </source>
</evidence>
<dbReference type="InterPro" id="IPR016431">
    <property type="entry name" value="Pyrv-formate_lyase-activ_prd"/>
</dbReference>
<evidence type="ECO:0000256" key="6">
    <source>
        <dbReference type="ARBA" id="ARBA00023004"/>
    </source>
</evidence>
<name>A0A841RFM0_9SPIO</name>
<keyword evidence="10" id="KW-0456">Lyase</keyword>
<dbReference type="SUPFAM" id="SSF102114">
    <property type="entry name" value="Radical SAM enzymes"/>
    <property type="match status" value="1"/>
</dbReference>
<sequence>MDYRNCRLCPRMCGVDRTAGIKGFCGQSDVLRIGTAALHFGEEPPLTGEGGSGTIFFSGCTMGCPFCQNWQISRGQIGAEISVDTLTDIMLELERRGAENINFVTGTHFLPSIVPAVKAAKKRGLSIPLLWNCSGYETEEAIDLLDTFIDIYLPDYKASEPHLTKRLYQAEDYPRIVEKALIRMASGRPLEFSEEGLMRRGVIIRHLVLPGELESSRKFLKWYAEELLEKALVSVMVQYSPVHIPGNKIKIPERYISHEEYERLLDWMDEYGIEEGFFQDLEQTNDWLPDFRNSVPFPSKQTRVIWSAVTKDFIDQ</sequence>
<dbReference type="InterPro" id="IPR013785">
    <property type="entry name" value="Aldolase_TIM"/>
</dbReference>
<dbReference type="Gene3D" id="3.20.20.70">
    <property type="entry name" value="Aldolase class I"/>
    <property type="match status" value="1"/>
</dbReference>
<dbReference type="GO" id="GO:0051539">
    <property type="term" value="F:4 iron, 4 sulfur cluster binding"/>
    <property type="evidence" value="ECO:0007669"/>
    <property type="project" value="UniProtKB-KW"/>
</dbReference>
<keyword evidence="7 8" id="KW-0411">Iron-sulfur</keyword>
<dbReference type="CDD" id="cd01335">
    <property type="entry name" value="Radical_SAM"/>
    <property type="match status" value="1"/>
</dbReference>
<comment type="cofactor">
    <cofactor evidence="8">
        <name>[4Fe-4S] cluster</name>
        <dbReference type="ChEBI" id="CHEBI:49883"/>
    </cofactor>
    <text evidence="8">Binds 1 [4Fe-4S] cluster. The cluster is coordinated with 3 cysteines and an exchangeable S-adenosyl-L-methionine.</text>
</comment>
<dbReference type="InterPro" id="IPR001989">
    <property type="entry name" value="Radical_activat_CS"/>
</dbReference>
<evidence type="ECO:0000313" key="10">
    <source>
        <dbReference type="EMBL" id="MBB6481152.1"/>
    </source>
</evidence>
<evidence type="ECO:0000256" key="2">
    <source>
        <dbReference type="ARBA" id="ARBA00022485"/>
    </source>
</evidence>
<keyword evidence="5 10" id="KW-0560">Oxidoreductase</keyword>
<dbReference type="SFLD" id="SFLDG01099">
    <property type="entry name" value="Uncharacterised_Radical_SAM_Su"/>
    <property type="match status" value="1"/>
</dbReference>
<keyword evidence="3 8" id="KW-0949">S-adenosyl-L-methionine</keyword>